<dbReference type="EMBL" id="JACOPK010000013">
    <property type="protein sequence ID" value="MBC5696613.1"/>
    <property type="molecule type" value="Genomic_DNA"/>
</dbReference>
<evidence type="ECO:0000313" key="1">
    <source>
        <dbReference type="EMBL" id="MBC5696613.1"/>
    </source>
</evidence>
<dbReference type="SUPFAM" id="SSF52540">
    <property type="entry name" value="P-loop containing nucleoside triphosphate hydrolases"/>
    <property type="match status" value="1"/>
</dbReference>
<dbReference type="RefSeq" id="WP_186970681.1">
    <property type="nucleotide sequence ID" value="NZ_JACOPK010000013.1"/>
</dbReference>
<evidence type="ECO:0008006" key="3">
    <source>
        <dbReference type="Google" id="ProtNLM"/>
    </source>
</evidence>
<sequence>MSKNNAPSVYAEISRIYHDPAANSLVPPLAKIDFLFDNGSMATAFLPPDQLTTSGLKKAVPRLRGLPDIRPLVRELNTQFADIMDGTVSNFETFSGLLLPRTGLQRLPDGHSLYVLGDQLIGPITTPVLPRPPVSYHMMLSPIQHPLAALFSELVYCSSAVVVPIIFLFTTLLRSWINEITPSWQAVLAITGGQGLGKTTLARKITDWICDSQNKPALLYSAGSTPAAIHDTMVTARDLPLVIDDLCLSASPKLQQKYRDLGAQFVREGTNASGISKKAGNQTMSFSCNAGIILTAEFALENPSDITRCIFIPLTQPPVVASSLTPELIGAACRRFIEWFLQHESEAAENFRKINSEEKPDDMHPRVFHNFLILRTVFSLALRAAREDGLSASSAEPITARYETGIEQSQQYQKKLLDDLDRSKKKGNLAFVLLECYGDPKVFNLTKNIKKLDKRDGIEWKNDLCLRPAALERAIRLQDGYQNYTLSKIARELKDMGALVIQEEGTLQVRLKKDTPRVYRIRFDALEEYEERF</sequence>
<proteinExistence type="predicted"/>
<name>A0ABR7GQL5_9FIRM</name>
<accession>A0ABR7GQL5</accession>
<organism evidence="1 2">
    <name type="scientific">Agathobaculum hominis</name>
    <dbReference type="NCBI Taxonomy" id="2763014"/>
    <lineage>
        <taxon>Bacteria</taxon>
        <taxon>Bacillati</taxon>
        <taxon>Bacillota</taxon>
        <taxon>Clostridia</taxon>
        <taxon>Eubacteriales</taxon>
        <taxon>Butyricicoccaceae</taxon>
        <taxon>Agathobaculum</taxon>
    </lineage>
</organism>
<keyword evidence="2" id="KW-1185">Reference proteome</keyword>
<reference evidence="1 2" key="1">
    <citation type="submission" date="2020-08" db="EMBL/GenBank/DDBJ databases">
        <title>Genome public.</title>
        <authorList>
            <person name="Liu C."/>
            <person name="Sun Q."/>
        </authorList>
    </citation>
    <scope>NUCLEOTIDE SEQUENCE [LARGE SCALE GENOMIC DNA]</scope>
    <source>
        <strain evidence="1 2">M2</strain>
    </source>
</reference>
<dbReference type="Proteomes" id="UP000641741">
    <property type="component" value="Unassembled WGS sequence"/>
</dbReference>
<comment type="caution">
    <text evidence="1">The sequence shown here is derived from an EMBL/GenBank/DDBJ whole genome shotgun (WGS) entry which is preliminary data.</text>
</comment>
<protein>
    <recommendedName>
        <fullName evidence="3">DUF927 domain-containing protein</fullName>
    </recommendedName>
</protein>
<dbReference type="InterPro" id="IPR027417">
    <property type="entry name" value="P-loop_NTPase"/>
</dbReference>
<gene>
    <name evidence="1" type="ORF">H8S02_11820</name>
</gene>
<evidence type="ECO:0000313" key="2">
    <source>
        <dbReference type="Proteomes" id="UP000641741"/>
    </source>
</evidence>